<name>S4TE71_9VIRU</name>
<reference evidence="1" key="1">
    <citation type="journal article" date="2013" name="ISME J.">
        <title>Previously unknown and highly divergent ssDNA viruses populate the oceans.</title>
        <authorList>
            <person name="Labonte J.M."/>
            <person name="Suttle C.A."/>
        </authorList>
    </citation>
    <scope>NUCLEOTIDE SEQUENCE</scope>
</reference>
<organism evidence="1">
    <name type="scientific">uncultured marine virus</name>
    <dbReference type="NCBI Taxonomy" id="186617"/>
    <lineage>
        <taxon>Viruses</taxon>
        <taxon>environmental samples</taxon>
    </lineage>
</organism>
<dbReference type="EMBL" id="JX904607">
    <property type="protein sequence ID" value="AGA18461.1"/>
    <property type="molecule type" value="Genomic_DNA"/>
</dbReference>
<evidence type="ECO:0000313" key="1">
    <source>
        <dbReference type="EMBL" id="AGA18461.1"/>
    </source>
</evidence>
<protein>
    <submittedName>
        <fullName evidence="1">Uncharacterized protein</fullName>
    </submittedName>
</protein>
<proteinExistence type="predicted"/>
<accession>S4TE71</accession>
<sequence>MTAGATGEYYNNHRIKQGLMAKSQPVPLKLNYRIGSDQATAYIDIMKDVSILSRKFFRQGKLVPLANIRLTVPAATSATAGSGVYISTIQTSWAASNAWHKSFAMWQKQARHAIEDSGSESAVARFRDFKIYLDKEHQTTGNLVPVNLGPFGRVGPFPTAVVTAPSPLTGEWDYSQIAVPNDGAVGVTNNYALTMHGGDTGSTKGMILGYANSRSVPQSPDPVGPSVSTSWMNQMFDDGDNNANVMLITQSFNDDLPYDQSNYPGADLNYIYPENKAFILNASTVGVRQYNTGSMVVPCGLLRIDQIYQASGDLILEVELIPGDERGYMLADMQDM</sequence>